<proteinExistence type="predicted"/>
<dbReference type="AlphaFoldDB" id="A0A4U7BJG2"/>
<feature type="transmembrane region" description="Helical" evidence="6">
    <location>
        <begin position="340"/>
        <end position="360"/>
    </location>
</feature>
<evidence type="ECO:0000313" key="8">
    <source>
        <dbReference type="Proteomes" id="UP000308838"/>
    </source>
</evidence>
<feature type="transmembrane region" description="Helical" evidence="6">
    <location>
        <begin position="265"/>
        <end position="287"/>
    </location>
</feature>
<feature type="transmembrane region" description="Helical" evidence="6">
    <location>
        <begin position="64"/>
        <end position="85"/>
    </location>
</feature>
<gene>
    <name evidence="7" type="ORF">CQA69_00515</name>
</gene>
<dbReference type="OrthoDB" id="9768187at2"/>
<evidence type="ECO:0000256" key="4">
    <source>
        <dbReference type="ARBA" id="ARBA00022989"/>
    </source>
</evidence>
<feature type="transmembrane region" description="Helical" evidence="6">
    <location>
        <begin position="12"/>
        <end position="31"/>
    </location>
</feature>
<evidence type="ECO:0000256" key="3">
    <source>
        <dbReference type="ARBA" id="ARBA00022960"/>
    </source>
</evidence>
<protein>
    <submittedName>
        <fullName evidence="7">Rod shape-determining protein RodA</fullName>
    </submittedName>
</protein>
<organism evidence="7 8">
    <name type="scientific">Campylobacter estrildidarum</name>
    <dbReference type="NCBI Taxonomy" id="2510189"/>
    <lineage>
        <taxon>Bacteria</taxon>
        <taxon>Pseudomonadati</taxon>
        <taxon>Campylobacterota</taxon>
        <taxon>Epsilonproteobacteria</taxon>
        <taxon>Campylobacterales</taxon>
        <taxon>Campylobacteraceae</taxon>
        <taxon>Campylobacter</taxon>
    </lineage>
</organism>
<dbReference type="PANTHER" id="PTHR30474">
    <property type="entry name" value="CELL CYCLE PROTEIN"/>
    <property type="match status" value="1"/>
</dbReference>
<dbReference type="Pfam" id="PF01098">
    <property type="entry name" value="FTSW_RODA_SPOVE"/>
    <property type="match status" value="1"/>
</dbReference>
<dbReference type="EMBL" id="NXLZ01000001">
    <property type="protein sequence ID" value="TKX32033.1"/>
    <property type="molecule type" value="Genomic_DNA"/>
</dbReference>
<keyword evidence="4 6" id="KW-1133">Transmembrane helix</keyword>
<dbReference type="GO" id="GO:0008360">
    <property type="term" value="P:regulation of cell shape"/>
    <property type="evidence" value="ECO:0007669"/>
    <property type="project" value="UniProtKB-KW"/>
</dbReference>
<dbReference type="GO" id="GO:0032153">
    <property type="term" value="C:cell division site"/>
    <property type="evidence" value="ECO:0007669"/>
    <property type="project" value="TreeGrafter"/>
</dbReference>
<comment type="caution">
    <text evidence="7">The sequence shown here is derived from an EMBL/GenBank/DDBJ whole genome shotgun (WGS) entry which is preliminary data.</text>
</comment>
<comment type="subcellular location">
    <subcellularLocation>
        <location evidence="1">Membrane</location>
        <topology evidence="1">Multi-pass membrane protein</topology>
    </subcellularLocation>
</comment>
<dbReference type="GO" id="GO:0005886">
    <property type="term" value="C:plasma membrane"/>
    <property type="evidence" value="ECO:0007669"/>
    <property type="project" value="TreeGrafter"/>
</dbReference>
<evidence type="ECO:0000256" key="6">
    <source>
        <dbReference type="SAM" id="Phobius"/>
    </source>
</evidence>
<feature type="transmembrane region" description="Helical" evidence="6">
    <location>
        <begin position="182"/>
        <end position="200"/>
    </location>
</feature>
<feature type="transmembrane region" description="Helical" evidence="6">
    <location>
        <begin position="43"/>
        <end position="59"/>
    </location>
</feature>
<keyword evidence="2 6" id="KW-0812">Transmembrane</keyword>
<evidence type="ECO:0000313" key="7">
    <source>
        <dbReference type="EMBL" id="TKX32033.1"/>
    </source>
</evidence>
<reference evidence="7 8" key="1">
    <citation type="submission" date="2018-05" db="EMBL/GenBank/DDBJ databases">
        <title>Novel Campyloabacter and Helicobacter Species and Strains.</title>
        <authorList>
            <person name="Mannion A.J."/>
            <person name="Shen Z."/>
            <person name="Fox J.G."/>
        </authorList>
    </citation>
    <scope>NUCLEOTIDE SEQUENCE [LARGE SCALE GENOMIC DNA]</scope>
    <source>
        <strain evidence="8">MIT17-664</strain>
    </source>
</reference>
<evidence type="ECO:0000256" key="1">
    <source>
        <dbReference type="ARBA" id="ARBA00004141"/>
    </source>
</evidence>
<dbReference type="GO" id="GO:0051301">
    <property type="term" value="P:cell division"/>
    <property type="evidence" value="ECO:0007669"/>
    <property type="project" value="InterPro"/>
</dbReference>
<dbReference type="GO" id="GO:0015648">
    <property type="term" value="F:lipid-linked peptidoglycan transporter activity"/>
    <property type="evidence" value="ECO:0007669"/>
    <property type="project" value="TreeGrafter"/>
</dbReference>
<keyword evidence="3" id="KW-0133">Cell shape</keyword>
<feature type="transmembrane region" description="Helical" evidence="6">
    <location>
        <begin position="135"/>
        <end position="152"/>
    </location>
</feature>
<feature type="transmembrane region" description="Helical" evidence="6">
    <location>
        <begin position="299"/>
        <end position="320"/>
    </location>
</feature>
<evidence type="ECO:0000256" key="5">
    <source>
        <dbReference type="ARBA" id="ARBA00023136"/>
    </source>
</evidence>
<dbReference type="RefSeq" id="WP_137619890.1">
    <property type="nucleotide sequence ID" value="NZ_NXLZ01000001.1"/>
</dbReference>
<keyword evidence="8" id="KW-1185">Reference proteome</keyword>
<sequence>MFILDRRILTHFDYMQPLLFIPIIALSFFLIFEANALLAEKQLVYTCVGLIAFFIFFILPIRKLIWLIPVAYFINIFLLLSVDLFGVEKLGAKRWLEIPFTHFTIQPSEIFKPSFILMLAYLIYQNPPPINGYRLKQFLKISFFIILPFLLVAKEPDLGSAMVILIVGFGVLFIIGVHYKIWLSIILAIGISSPIIYTHLLKPYQKQRIHDFIAEKPSYQVAQSMIAIGNGGLTGKSEDEATQTHFNFLPISTSDFIFAYLVERLGFLGGLILILLYILLIFHLLSLNHKLRDDYFTRVVVNCVALFIFIYVAVNISMTIGFAPVVGIPLPFFSYGGSSFTIFMIFFGILQHLITFRYYWTNK</sequence>
<evidence type="ECO:0000256" key="2">
    <source>
        <dbReference type="ARBA" id="ARBA00022692"/>
    </source>
</evidence>
<dbReference type="InterPro" id="IPR001182">
    <property type="entry name" value="FtsW/RodA"/>
</dbReference>
<keyword evidence="5 6" id="KW-0472">Membrane</keyword>
<dbReference type="PANTHER" id="PTHR30474:SF1">
    <property type="entry name" value="PEPTIDOGLYCAN GLYCOSYLTRANSFERASE MRDB"/>
    <property type="match status" value="1"/>
</dbReference>
<accession>A0A4U7BJG2</accession>
<feature type="transmembrane region" description="Helical" evidence="6">
    <location>
        <begin position="158"/>
        <end position="175"/>
    </location>
</feature>
<dbReference type="Proteomes" id="UP000308838">
    <property type="component" value="Unassembled WGS sequence"/>
</dbReference>
<name>A0A4U7BJG2_9BACT</name>